<dbReference type="KEGG" id="llu:AKJ09_07809"/>
<dbReference type="Proteomes" id="UP000064967">
    <property type="component" value="Chromosome"/>
</dbReference>
<evidence type="ECO:0000259" key="2">
    <source>
        <dbReference type="PROSITE" id="PS51186"/>
    </source>
</evidence>
<dbReference type="GO" id="GO:0047444">
    <property type="term" value="F:N-acylneuraminate-9-phosphate synthase activity"/>
    <property type="evidence" value="ECO:0007669"/>
    <property type="project" value="TreeGrafter"/>
</dbReference>
<dbReference type="AlphaFoldDB" id="A0A0K1Q5P0"/>
<organism evidence="3 4">
    <name type="scientific">Labilithrix luteola</name>
    <dbReference type="NCBI Taxonomy" id="1391654"/>
    <lineage>
        <taxon>Bacteria</taxon>
        <taxon>Pseudomonadati</taxon>
        <taxon>Myxococcota</taxon>
        <taxon>Polyangia</taxon>
        <taxon>Polyangiales</taxon>
        <taxon>Labilitrichaceae</taxon>
        <taxon>Labilithrix</taxon>
    </lineage>
</organism>
<reference evidence="3 4" key="1">
    <citation type="submission" date="2015-08" db="EMBL/GenBank/DDBJ databases">
        <authorList>
            <person name="Babu N.S."/>
            <person name="Beckwith C.J."/>
            <person name="Beseler K.G."/>
            <person name="Brison A."/>
            <person name="Carone J.V."/>
            <person name="Caskin T.P."/>
            <person name="Diamond M."/>
            <person name="Durham M.E."/>
            <person name="Foxe J.M."/>
            <person name="Go M."/>
            <person name="Henderson B.A."/>
            <person name="Jones I.B."/>
            <person name="McGettigan J.A."/>
            <person name="Micheletti S.J."/>
            <person name="Nasrallah M.E."/>
            <person name="Ortiz D."/>
            <person name="Piller C.R."/>
            <person name="Privatt S.R."/>
            <person name="Schneider S.L."/>
            <person name="Sharp S."/>
            <person name="Smith T.C."/>
            <person name="Stanton J.D."/>
            <person name="Ullery H.E."/>
            <person name="Wilson R.J."/>
            <person name="Serrano M.G."/>
            <person name="Buck G."/>
            <person name="Lee V."/>
            <person name="Wang Y."/>
            <person name="Carvalho R."/>
            <person name="Voegtly L."/>
            <person name="Shi R."/>
            <person name="Duckworth R."/>
            <person name="Johnson A."/>
            <person name="Loviza R."/>
            <person name="Walstead R."/>
            <person name="Shah Z."/>
            <person name="Kiflezghi M."/>
            <person name="Wade K."/>
            <person name="Ball S.L."/>
            <person name="Bradley K.W."/>
            <person name="Asai D.J."/>
            <person name="Bowman C.A."/>
            <person name="Russell D.A."/>
            <person name="Pope W.H."/>
            <person name="Jacobs-Sera D."/>
            <person name="Hendrix R.W."/>
            <person name="Hatfull G.F."/>
        </authorList>
    </citation>
    <scope>NUCLEOTIDE SEQUENCE [LARGE SCALE GENOMIC DNA]</scope>
    <source>
        <strain evidence="3 4">DSM 27648</strain>
    </source>
</reference>
<dbReference type="InterPro" id="IPR057736">
    <property type="entry name" value="SAF_PseI/NeuA/NeuB"/>
</dbReference>
<dbReference type="GO" id="GO:0016747">
    <property type="term" value="F:acyltransferase activity, transferring groups other than amino-acyl groups"/>
    <property type="evidence" value="ECO:0007669"/>
    <property type="project" value="InterPro"/>
</dbReference>
<dbReference type="PATRIC" id="fig|1391654.3.peg.7915"/>
<dbReference type="GO" id="GO:0016051">
    <property type="term" value="P:carbohydrate biosynthetic process"/>
    <property type="evidence" value="ECO:0007669"/>
    <property type="project" value="InterPro"/>
</dbReference>
<keyword evidence="4" id="KW-1185">Reference proteome</keyword>
<dbReference type="PANTHER" id="PTHR42966:SF2">
    <property type="entry name" value="PSEUDAMINIC ACID SYNTHASE"/>
    <property type="match status" value="1"/>
</dbReference>
<dbReference type="InterPro" id="IPR006190">
    <property type="entry name" value="SAF_AFP_Neu5Ac"/>
</dbReference>
<evidence type="ECO:0000313" key="4">
    <source>
        <dbReference type="Proteomes" id="UP000064967"/>
    </source>
</evidence>
<dbReference type="NCBIfam" id="TIGR03586">
    <property type="entry name" value="PseI"/>
    <property type="match status" value="1"/>
</dbReference>
<proteinExistence type="predicted"/>
<gene>
    <name evidence="3" type="ORF">AKJ09_07809</name>
</gene>
<dbReference type="Pfam" id="PF03102">
    <property type="entry name" value="NeuB"/>
    <property type="match status" value="1"/>
</dbReference>
<dbReference type="Gene3D" id="3.20.20.70">
    <property type="entry name" value="Aldolase class I"/>
    <property type="match status" value="1"/>
</dbReference>
<dbReference type="InterPro" id="IPR013785">
    <property type="entry name" value="Aldolase_TIM"/>
</dbReference>
<sequence>MKAFDVAGRRIGEDERVFFIAELSANHGQNIDVAKRTIEAAAKAGADAIKLQTYTPDTLTLRSSAPPFVVTTANAWAGRTLHDLYAEAMTPWGWHAELKAVAEANGLVWFSTPFDPTATEFLEGLGMDIYKVASFEIVDLPLIERIAQTGKPMVISTGMASLSDIEAALSVCREAGNDRLVLLRCVSSYPARPDAMNLRSFETLRAFGTVLGLSDHTRDATVAIASVALGARVIEKHFILDRSLGGPDSFFSLEPDEFKSMVSAVRDLERALGAPRFGVSADEAGSAKFRRSLFVSADVAEGAVLTCDLVRSVRPADGLPPRELPAILGRRAARALKAATPLSWEDVGQRSPRAAVELRPALQGDADALLVWRNDATTRAMSIAQAEVERSEHEAWLARVLDAADRKLFVAELDGNAIGQVRLDKVGQSTWEVSITVAPEARGRRLSSSILGAVEAPARALGVKRLVATIRPENEASIRAFKCAGYYAFTERSQEGVRLLRCERRIVPYV</sequence>
<evidence type="ECO:0000259" key="1">
    <source>
        <dbReference type="PROSITE" id="PS50844"/>
    </source>
</evidence>
<dbReference type="Gene3D" id="3.40.630.30">
    <property type="match status" value="1"/>
</dbReference>
<dbReference type="SUPFAM" id="SSF51269">
    <property type="entry name" value="AFP III-like domain"/>
    <property type="match status" value="1"/>
</dbReference>
<dbReference type="InterPro" id="IPR036732">
    <property type="entry name" value="AFP_Neu5c_C_sf"/>
</dbReference>
<dbReference type="OrthoDB" id="9781701at2"/>
<dbReference type="PANTHER" id="PTHR42966">
    <property type="entry name" value="N-ACETYLNEURAMINATE SYNTHASE"/>
    <property type="match status" value="1"/>
</dbReference>
<dbReference type="InterPro" id="IPR020030">
    <property type="entry name" value="Pseudaminic_synth_PseI"/>
</dbReference>
<dbReference type="STRING" id="1391654.AKJ09_07809"/>
<dbReference type="PROSITE" id="PS51186">
    <property type="entry name" value="GNAT"/>
    <property type="match status" value="1"/>
</dbReference>
<dbReference type="InterPro" id="IPR013132">
    <property type="entry name" value="PseI/NeuA/B-like_N"/>
</dbReference>
<dbReference type="PROSITE" id="PS50844">
    <property type="entry name" value="AFP_LIKE"/>
    <property type="match status" value="1"/>
</dbReference>
<feature type="domain" description="AFP-like" evidence="1">
    <location>
        <begin position="292"/>
        <end position="350"/>
    </location>
</feature>
<dbReference type="CDD" id="cd04301">
    <property type="entry name" value="NAT_SF"/>
    <property type="match status" value="1"/>
</dbReference>
<dbReference type="InterPro" id="IPR051690">
    <property type="entry name" value="PseI-like"/>
</dbReference>
<dbReference type="SMART" id="SM00858">
    <property type="entry name" value="SAF"/>
    <property type="match status" value="1"/>
</dbReference>
<dbReference type="Pfam" id="PF08666">
    <property type="entry name" value="SAF"/>
    <property type="match status" value="1"/>
</dbReference>
<dbReference type="EMBL" id="CP012333">
    <property type="protein sequence ID" value="AKV01146.1"/>
    <property type="molecule type" value="Genomic_DNA"/>
</dbReference>
<accession>A0A0K1Q5P0</accession>
<dbReference type="Pfam" id="PF13302">
    <property type="entry name" value="Acetyltransf_3"/>
    <property type="match status" value="1"/>
</dbReference>
<dbReference type="Gene3D" id="3.90.1210.10">
    <property type="entry name" value="Antifreeze-like/N-acetylneuraminic acid synthase C-terminal domain"/>
    <property type="match status" value="1"/>
</dbReference>
<dbReference type="SUPFAM" id="SSF55729">
    <property type="entry name" value="Acyl-CoA N-acyltransferases (Nat)"/>
    <property type="match status" value="1"/>
</dbReference>
<name>A0A0K1Q5P0_9BACT</name>
<dbReference type="RefSeq" id="WP_146652306.1">
    <property type="nucleotide sequence ID" value="NZ_CP012333.1"/>
</dbReference>
<dbReference type="SUPFAM" id="SSF51569">
    <property type="entry name" value="Aldolase"/>
    <property type="match status" value="1"/>
</dbReference>
<dbReference type="InterPro" id="IPR000182">
    <property type="entry name" value="GNAT_dom"/>
</dbReference>
<feature type="domain" description="N-acetyltransferase" evidence="2">
    <location>
        <begin position="356"/>
        <end position="505"/>
    </location>
</feature>
<dbReference type="InterPro" id="IPR013974">
    <property type="entry name" value="SAF"/>
</dbReference>
<dbReference type="InterPro" id="IPR016181">
    <property type="entry name" value="Acyl_CoA_acyltransferase"/>
</dbReference>
<evidence type="ECO:0000313" key="3">
    <source>
        <dbReference type="EMBL" id="AKV01146.1"/>
    </source>
</evidence>
<protein>
    <submittedName>
        <fullName evidence="3">N-acetylneuraminate synthase</fullName>
    </submittedName>
</protein>
<dbReference type="CDD" id="cd11615">
    <property type="entry name" value="SAF_NeuB_like"/>
    <property type="match status" value="1"/>
</dbReference>